<evidence type="ECO:0000313" key="4">
    <source>
        <dbReference type="Proteomes" id="UP000509510"/>
    </source>
</evidence>
<dbReference type="OrthoDB" id="5297549at2759"/>
<sequence>MGIPNLSRHLASLSEPIVFGGSHDGPSTNSVRSVVIDGPALVYHVHSILASKGSSRLSQIDRQPSCNEVSVAVMNYLVLLKTLNISVLKIYFDGALPLHKRDTRLSRLEKSRKQLETFCRATSRESGLISVERGAVAIWPRDLFQGFESSGKRPKLPENAFMVSAVIEDLVSRWNISEIKSNLLGNLANLYMDDTDHPWSDICEVVPGEADIACAALAYREPGLAILTSDSDLLVYDFGSSSSVIFFNTFSTESWYDKDPSQSTVRAMSISPGSVSRRLGIPALSYFAYELSLDPHAGFRELIRRAKHASAESSQPVPAAYTEFMRQYDFQCFQNGSLDPSLLRGIDVRLSELLVQCLWTSEYLEETPRIYLPFLQEDHSRRCGWAEGSRIRRLAFSLLNFNPTGVVKYSTITECTRRGTRFCFDQVALYTRETIDLEARRLLDIFNHIQTANPQEDGSPIFWRIFAIAEIHLNATDTLPPRLDKQALASFLGFGKTKKINNSSSSVVGWEEIHALAQMQSVLYSLRILSQIITTVPHSQGLVGQLHAILSTLPPLHVLMRSYREVRDEFYNV</sequence>
<evidence type="ECO:0000256" key="1">
    <source>
        <dbReference type="ARBA" id="ARBA00007398"/>
    </source>
</evidence>
<dbReference type="GeneID" id="55994772"/>
<reference evidence="4" key="1">
    <citation type="submission" date="2020-06" db="EMBL/GenBank/DDBJ databases">
        <title>A chromosome-scale genome assembly of Talaromyces rugulosus W13939.</title>
        <authorList>
            <person name="Wang B."/>
            <person name="Guo L."/>
            <person name="Ye K."/>
            <person name="Wang L."/>
        </authorList>
    </citation>
    <scope>NUCLEOTIDE SEQUENCE [LARGE SCALE GENOMIC DNA]</scope>
    <source>
        <strain evidence="4">W13939</strain>
    </source>
</reference>
<evidence type="ECO:0000259" key="2">
    <source>
        <dbReference type="Pfam" id="PF12813"/>
    </source>
</evidence>
<dbReference type="EMBL" id="CP055901">
    <property type="protein sequence ID" value="QKX60136.1"/>
    <property type="molecule type" value="Genomic_DNA"/>
</dbReference>
<dbReference type="InterPro" id="IPR026832">
    <property type="entry name" value="Asteroid"/>
</dbReference>
<gene>
    <name evidence="3" type="ORF">TRUGW13939_07279</name>
</gene>
<organism evidence="3 4">
    <name type="scientific">Talaromyces rugulosus</name>
    <name type="common">Penicillium rugulosum</name>
    <dbReference type="NCBI Taxonomy" id="121627"/>
    <lineage>
        <taxon>Eukaryota</taxon>
        <taxon>Fungi</taxon>
        <taxon>Dikarya</taxon>
        <taxon>Ascomycota</taxon>
        <taxon>Pezizomycotina</taxon>
        <taxon>Eurotiomycetes</taxon>
        <taxon>Eurotiomycetidae</taxon>
        <taxon>Eurotiales</taxon>
        <taxon>Trichocomaceae</taxon>
        <taxon>Talaromyces</taxon>
        <taxon>Talaromyces sect. Islandici</taxon>
    </lineage>
</organism>
<dbReference type="Gene3D" id="3.40.50.1010">
    <property type="entry name" value="5'-nuclease"/>
    <property type="match status" value="1"/>
</dbReference>
<proteinExistence type="inferred from homology"/>
<feature type="domain" description="Asteroid" evidence="2">
    <location>
        <begin position="158"/>
        <end position="429"/>
    </location>
</feature>
<dbReference type="Pfam" id="PF12813">
    <property type="entry name" value="XPG_I_2"/>
    <property type="match status" value="1"/>
</dbReference>
<dbReference type="InterPro" id="IPR039436">
    <property type="entry name" value="Asteroid_dom"/>
</dbReference>
<protein>
    <recommendedName>
        <fullName evidence="2">Asteroid domain-containing protein</fullName>
    </recommendedName>
</protein>
<dbReference type="Proteomes" id="UP000509510">
    <property type="component" value="Chromosome IV"/>
</dbReference>
<evidence type="ECO:0000313" key="3">
    <source>
        <dbReference type="EMBL" id="QKX60136.1"/>
    </source>
</evidence>
<name>A0A7H8R235_TALRU</name>
<dbReference type="InterPro" id="IPR029060">
    <property type="entry name" value="PIN-like_dom_sf"/>
</dbReference>
<dbReference type="PANTHER" id="PTHR15665">
    <property type="entry name" value="ASTEROID PROTEIN"/>
    <property type="match status" value="1"/>
</dbReference>
<comment type="similarity">
    <text evidence="1">Belongs to the asteroid family.</text>
</comment>
<dbReference type="AlphaFoldDB" id="A0A7H8R235"/>
<keyword evidence="4" id="KW-1185">Reference proteome</keyword>
<accession>A0A7H8R235</accession>
<dbReference type="PANTHER" id="PTHR15665:SF1">
    <property type="entry name" value="PROTEIN ASTEROID HOMOLOG 1"/>
    <property type="match status" value="1"/>
</dbReference>
<dbReference type="SUPFAM" id="SSF88723">
    <property type="entry name" value="PIN domain-like"/>
    <property type="match status" value="1"/>
</dbReference>
<dbReference type="RefSeq" id="XP_035346313.1">
    <property type="nucleotide sequence ID" value="XM_035490420.1"/>
</dbReference>
<dbReference type="KEGG" id="trg:TRUGW13939_07279"/>